<proteinExistence type="predicted"/>
<dbReference type="STRING" id="1489064.WH96_04330"/>
<evidence type="ECO:0000256" key="1">
    <source>
        <dbReference type="ARBA" id="ARBA00022679"/>
    </source>
</evidence>
<keyword evidence="1 4" id="KW-0808">Transferase</keyword>
<dbReference type="PROSITE" id="PS51186">
    <property type="entry name" value="GNAT"/>
    <property type="match status" value="1"/>
</dbReference>
<evidence type="ECO:0000256" key="2">
    <source>
        <dbReference type="ARBA" id="ARBA00023315"/>
    </source>
</evidence>
<feature type="domain" description="N-acetyltransferase" evidence="3">
    <location>
        <begin position="4"/>
        <end position="171"/>
    </location>
</feature>
<evidence type="ECO:0000313" key="4">
    <source>
        <dbReference type="EMBL" id="KLN61917.1"/>
    </source>
</evidence>
<keyword evidence="2" id="KW-0012">Acyltransferase</keyword>
<dbReference type="Gene3D" id="3.40.630.30">
    <property type="match status" value="1"/>
</dbReference>
<organism evidence="4 5">
    <name type="scientific">Kiloniella spongiae</name>
    <dbReference type="NCBI Taxonomy" id="1489064"/>
    <lineage>
        <taxon>Bacteria</taxon>
        <taxon>Pseudomonadati</taxon>
        <taxon>Pseudomonadota</taxon>
        <taxon>Alphaproteobacteria</taxon>
        <taxon>Rhodospirillales</taxon>
        <taxon>Kiloniellaceae</taxon>
        <taxon>Kiloniella</taxon>
    </lineage>
</organism>
<keyword evidence="5" id="KW-1185">Reference proteome</keyword>
<sequence>MRCLGIEDFDANVEGLVSVLHACVQDGASVGFILPFSLRDSLVFWNDKVRPLVANGQVIPMVYMFEEQIVGTVQLCFATMPNQVHRADVSKLLVSPLFRKRGIAKSLMIELERQARNRQKILITLDTRTGDNAEQLYRKLGYETAGIIPDFCRDTHAPDRLDPTTYMYKRL</sequence>
<evidence type="ECO:0000313" key="5">
    <source>
        <dbReference type="Proteomes" id="UP000035444"/>
    </source>
</evidence>
<accession>A0A0H2MMH2</accession>
<dbReference type="InterPro" id="IPR016181">
    <property type="entry name" value="Acyl_CoA_acyltransferase"/>
</dbReference>
<evidence type="ECO:0000259" key="3">
    <source>
        <dbReference type="PROSITE" id="PS51186"/>
    </source>
</evidence>
<dbReference type="Proteomes" id="UP000035444">
    <property type="component" value="Unassembled WGS sequence"/>
</dbReference>
<dbReference type="PANTHER" id="PTHR43877:SF2">
    <property type="entry name" value="AMINOALKYLPHOSPHONATE N-ACETYLTRANSFERASE-RELATED"/>
    <property type="match status" value="1"/>
</dbReference>
<dbReference type="SUPFAM" id="SSF55729">
    <property type="entry name" value="Acyl-CoA N-acyltransferases (Nat)"/>
    <property type="match status" value="1"/>
</dbReference>
<dbReference type="GO" id="GO:0016747">
    <property type="term" value="F:acyltransferase activity, transferring groups other than amino-acyl groups"/>
    <property type="evidence" value="ECO:0007669"/>
    <property type="project" value="InterPro"/>
</dbReference>
<dbReference type="CDD" id="cd04301">
    <property type="entry name" value="NAT_SF"/>
    <property type="match status" value="1"/>
</dbReference>
<dbReference type="PANTHER" id="PTHR43877">
    <property type="entry name" value="AMINOALKYLPHOSPHONATE N-ACETYLTRANSFERASE-RELATED-RELATED"/>
    <property type="match status" value="1"/>
</dbReference>
<reference evidence="4 5" key="1">
    <citation type="submission" date="2015-03" db="EMBL/GenBank/DDBJ databases">
        <title>Genome Sequence of Kiloniella spongiae MEBiC09566, isolated from a marine sponge.</title>
        <authorList>
            <person name="Shao Z."/>
            <person name="Wang L."/>
            <person name="Li X."/>
        </authorList>
    </citation>
    <scope>NUCLEOTIDE SEQUENCE [LARGE SCALE GENOMIC DNA]</scope>
    <source>
        <strain evidence="4 5">MEBiC09566</strain>
    </source>
</reference>
<dbReference type="Pfam" id="PF13508">
    <property type="entry name" value="Acetyltransf_7"/>
    <property type="match status" value="1"/>
</dbReference>
<dbReference type="InterPro" id="IPR050832">
    <property type="entry name" value="Bact_Acetyltransf"/>
</dbReference>
<comment type="caution">
    <text evidence="4">The sequence shown here is derived from an EMBL/GenBank/DDBJ whole genome shotgun (WGS) entry which is preliminary data.</text>
</comment>
<dbReference type="AlphaFoldDB" id="A0A0H2MMH2"/>
<dbReference type="EMBL" id="LAQL01000003">
    <property type="protein sequence ID" value="KLN61917.1"/>
    <property type="molecule type" value="Genomic_DNA"/>
</dbReference>
<name>A0A0H2MMH2_9PROT</name>
<protein>
    <submittedName>
        <fullName evidence="4">Acetyltransferase</fullName>
    </submittedName>
</protein>
<gene>
    <name evidence="4" type="ORF">WH96_04330</name>
</gene>
<dbReference type="InterPro" id="IPR000182">
    <property type="entry name" value="GNAT_dom"/>
</dbReference>